<feature type="domain" description="Disease resistance R13L4/SHOC-2-like LRR" evidence="4">
    <location>
        <begin position="511"/>
        <end position="691"/>
    </location>
</feature>
<dbReference type="Gene3D" id="3.80.10.10">
    <property type="entry name" value="Ribonuclease Inhibitor"/>
    <property type="match status" value="1"/>
</dbReference>
<accession>W9RPN5</accession>
<dbReference type="AlphaFoldDB" id="W9RPN5"/>
<dbReference type="Proteomes" id="UP000030645">
    <property type="component" value="Unassembled WGS sequence"/>
</dbReference>
<evidence type="ECO:0000256" key="1">
    <source>
        <dbReference type="ARBA" id="ARBA00022737"/>
    </source>
</evidence>
<feature type="region of interest" description="Disordered" evidence="3">
    <location>
        <begin position="687"/>
        <end position="731"/>
    </location>
</feature>
<dbReference type="PANTHER" id="PTHR47186">
    <property type="entry name" value="LEUCINE-RICH REPEAT-CONTAINING PROTEIN 57"/>
    <property type="match status" value="1"/>
</dbReference>
<feature type="compositionally biased region" description="Basic and acidic residues" evidence="3">
    <location>
        <begin position="129"/>
        <end position="138"/>
    </location>
</feature>
<reference evidence="6" key="1">
    <citation type="submission" date="2013-01" db="EMBL/GenBank/DDBJ databases">
        <title>Draft Genome Sequence of a Mulberry Tree, Morus notabilis C.K. Schneid.</title>
        <authorList>
            <person name="He N."/>
            <person name="Zhao S."/>
        </authorList>
    </citation>
    <scope>NUCLEOTIDE SEQUENCE</scope>
</reference>
<dbReference type="InterPro" id="IPR036388">
    <property type="entry name" value="WH-like_DNA-bd_sf"/>
</dbReference>
<feature type="compositionally biased region" description="Low complexity" evidence="3">
    <location>
        <begin position="416"/>
        <end position="430"/>
    </location>
</feature>
<name>W9RPN5_9ROSA</name>
<feature type="region of interest" description="Disordered" evidence="3">
    <location>
        <begin position="123"/>
        <end position="149"/>
    </location>
</feature>
<protein>
    <recommendedName>
        <fullName evidence="4">Disease resistance R13L4/SHOC-2-like LRR domain-containing protein</fullName>
    </recommendedName>
</protein>
<evidence type="ECO:0000256" key="3">
    <source>
        <dbReference type="SAM" id="MobiDB-lite"/>
    </source>
</evidence>
<evidence type="ECO:0000256" key="2">
    <source>
        <dbReference type="ARBA" id="ARBA00022821"/>
    </source>
</evidence>
<evidence type="ECO:0000259" key="4">
    <source>
        <dbReference type="Pfam" id="PF23598"/>
    </source>
</evidence>
<keyword evidence="1" id="KW-0677">Repeat</keyword>
<dbReference type="InterPro" id="IPR055414">
    <property type="entry name" value="LRR_R13L4/SHOC2-like"/>
</dbReference>
<dbReference type="InterPro" id="IPR032675">
    <property type="entry name" value="LRR_dom_sf"/>
</dbReference>
<gene>
    <name evidence="5" type="ORF">L484_024056</name>
</gene>
<dbReference type="EMBL" id="KE345347">
    <property type="protein sequence ID" value="EXC02091.1"/>
    <property type="molecule type" value="Genomic_DNA"/>
</dbReference>
<dbReference type="Gene3D" id="1.10.10.10">
    <property type="entry name" value="Winged helix-like DNA-binding domain superfamily/Winged helix DNA-binding domain"/>
    <property type="match status" value="1"/>
</dbReference>
<feature type="region of interest" description="Disordered" evidence="3">
    <location>
        <begin position="407"/>
        <end position="434"/>
    </location>
</feature>
<sequence>MISSNSSSEKSLIKLIDELIEEIQKKSRKSTGVKGGDTVATHAERDGDKAAPGNKSTLKEEGAAPAESIASTNTGGDKVGTDKPGGDTGKNEGGGAEAIGSVPSTSTSGKAFCKWLAFLKKRKTSTTDGQKKEEEPTKSTDAPPPPPCDDQIQRLHTNLVQMKAAMERLNSFEKAFRPKVEDHGKQITVLLGTLEKYLSPPQLGGSSKDIDVGDNVKGIQESLDKINKEMRKLKLRIPSSSSKLGLEAMKKRSDETSGSAALIGGELDKLLSLDASGSFNQTCVFEEIKDIYEGLEDKAKKCLLCFSLFTENEELKKRMLTYWWEGEGFLRADDGDGKKAIEDAAGEILERFEAKGLIEPVFKKRQSTAKAYRMQPVVRSAIIKFADEERVFSCDASGNLAVKLSSETTKQGKATNSSNQPSQSPSSSSNKEQEKSYLEDKLETIFNVNESFPDLGLKSLAGIFQGENLNIEDRLLKMKALKVLYLGTWRASAKHHIEVDSSDFLKGLKLMSSLRLLSLQGISRITKHHIEVDSSDFLKGLKLMSSLRLLSLQGISRISELTDSIKGLRSLRILDLKACHNLEELPKEISFLKNLTHLDISDCYLIDHMPKGLSSLFKLQVLKGFIVDDYLNQTGKFCMLEDLVVMKNLRKLSIIISKKDFPAEKELNALERLEALEKLTVSWGAESTQRKNASDHQPNEARISPQKSETTMEKPNPQRKVTASSTFSHTTTAKDLPQHVSPWKLKKLDLQCYPQQTSPKWMTPQKLASLEKLYIRGGRLGHELLGLSTGVEWESVQTLRLKYLAALKMDWEEMQALFPGLIYLEKVDCPLISMCPCDEDGVWVKHTQ</sequence>
<dbReference type="GO" id="GO:0006952">
    <property type="term" value="P:defense response"/>
    <property type="evidence" value="ECO:0007669"/>
    <property type="project" value="UniProtKB-KW"/>
</dbReference>
<keyword evidence="2" id="KW-0611">Plant defense</keyword>
<dbReference type="STRING" id="981085.W9RPN5"/>
<keyword evidence="6" id="KW-1185">Reference proteome</keyword>
<dbReference type="Pfam" id="PF23598">
    <property type="entry name" value="LRR_14"/>
    <property type="match status" value="1"/>
</dbReference>
<organism evidence="5 6">
    <name type="scientific">Morus notabilis</name>
    <dbReference type="NCBI Taxonomy" id="981085"/>
    <lineage>
        <taxon>Eukaryota</taxon>
        <taxon>Viridiplantae</taxon>
        <taxon>Streptophyta</taxon>
        <taxon>Embryophyta</taxon>
        <taxon>Tracheophyta</taxon>
        <taxon>Spermatophyta</taxon>
        <taxon>Magnoliopsida</taxon>
        <taxon>eudicotyledons</taxon>
        <taxon>Gunneridae</taxon>
        <taxon>Pentapetalae</taxon>
        <taxon>rosids</taxon>
        <taxon>fabids</taxon>
        <taxon>Rosales</taxon>
        <taxon>Moraceae</taxon>
        <taxon>Moreae</taxon>
        <taxon>Morus</taxon>
    </lineage>
</organism>
<evidence type="ECO:0000313" key="5">
    <source>
        <dbReference type="EMBL" id="EXC02091.1"/>
    </source>
</evidence>
<dbReference type="eggNOG" id="ENOG502QSXD">
    <property type="taxonomic scope" value="Eukaryota"/>
</dbReference>
<feature type="compositionally biased region" description="Basic and acidic residues" evidence="3">
    <location>
        <begin position="688"/>
        <end position="699"/>
    </location>
</feature>
<proteinExistence type="predicted"/>
<feature type="compositionally biased region" description="Gly residues" evidence="3">
    <location>
        <begin position="86"/>
        <end position="97"/>
    </location>
</feature>
<feature type="compositionally biased region" description="Low complexity" evidence="3">
    <location>
        <begin position="722"/>
        <end position="731"/>
    </location>
</feature>
<dbReference type="SUPFAM" id="SSF52047">
    <property type="entry name" value="RNI-like"/>
    <property type="match status" value="1"/>
</dbReference>
<feature type="region of interest" description="Disordered" evidence="3">
    <location>
        <begin position="24"/>
        <end position="108"/>
    </location>
</feature>
<dbReference type="PANTHER" id="PTHR47186:SF45">
    <property type="entry name" value="DISEASE RESISTANCE RPP13-LIKE PROTEIN 1"/>
    <property type="match status" value="1"/>
</dbReference>
<evidence type="ECO:0000313" key="6">
    <source>
        <dbReference type="Proteomes" id="UP000030645"/>
    </source>
</evidence>